<evidence type="ECO:0000256" key="3">
    <source>
        <dbReference type="ARBA" id="ARBA00022793"/>
    </source>
</evidence>
<comment type="cofactor">
    <cofactor evidence="1">
        <name>pyridoxal 5'-phosphate</name>
        <dbReference type="ChEBI" id="CHEBI:597326"/>
    </cofactor>
</comment>
<organism evidence="8 9">
    <name type="scientific">Paenibacillus marchantiophytorum</name>
    <dbReference type="NCBI Taxonomy" id="1619310"/>
    <lineage>
        <taxon>Bacteria</taxon>
        <taxon>Bacillati</taxon>
        <taxon>Bacillota</taxon>
        <taxon>Bacilli</taxon>
        <taxon>Bacillales</taxon>
        <taxon>Paenibacillaceae</taxon>
        <taxon>Paenibacillus</taxon>
    </lineage>
</organism>
<gene>
    <name evidence="8" type="primary">cad</name>
    <name evidence="8" type="ORF">GCM10008018_52740</name>
</gene>
<dbReference type="Pfam" id="PF01276">
    <property type="entry name" value="OKR_DC_1"/>
    <property type="match status" value="1"/>
</dbReference>
<evidence type="ECO:0000256" key="1">
    <source>
        <dbReference type="ARBA" id="ARBA00001933"/>
    </source>
</evidence>
<keyword evidence="4" id="KW-0663">Pyridoxal phosphate</keyword>
<evidence type="ECO:0000256" key="5">
    <source>
        <dbReference type="ARBA" id="ARBA00023239"/>
    </source>
</evidence>
<dbReference type="Gene3D" id="3.40.640.10">
    <property type="entry name" value="Type I PLP-dependent aspartate aminotransferase-like (Major domain)"/>
    <property type="match status" value="1"/>
</dbReference>
<comment type="caution">
    <text evidence="8">The sequence shown here is derived from an EMBL/GenBank/DDBJ whole genome shotgun (WGS) entry which is preliminary data.</text>
</comment>
<evidence type="ECO:0000259" key="7">
    <source>
        <dbReference type="Pfam" id="PF03711"/>
    </source>
</evidence>
<dbReference type="InterPro" id="IPR036633">
    <property type="entry name" value="Prn/Lys/Arg_de-COase_C_sf"/>
</dbReference>
<dbReference type="InterPro" id="IPR008286">
    <property type="entry name" value="Prn/Lys/Arg_de-COase_C"/>
</dbReference>
<dbReference type="InterPro" id="IPR015424">
    <property type="entry name" value="PyrdxlP-dep_Trfase"/>
</dbReference>
<dbReference type="InterPro" id="IPR015421">
    <property type="entry name" value="PyrdxlP-dep_Trfase_major"/>
</dbReference>
<dbReference type="Gene3D" id="3.90.105.10">
    <property type="entry name" value="Molybdopterin biosynthesis moea protein, domain 2"/>
    <property type="match status" value="1"/>
</dbReference>
<keyword evidence="3" id="KW-0210">Decarboxylase</keyword>
<accession>A0ABQ1F5B8</accession>
<evidence type="ECO:0000313" key="9">
    <source>
        <dbReference type="Proteomes" id="UP000615455"/>
    </source>
</evidence>
<dbReference type="PANTHER" id="PTHR43277">
    <property type="entry name" value="ARGININE DECARBOXYLASE"/>
    <property type="match status" value="1"/>
</dbReference>
<dbReference type="Proteomes" id="UP000615455">
    <property type="component" value="Unassembled WGS sequence"/>
</dbReference>
<dbReference type="Pfam" id="PF03711">
    <property type="entry name" value="OKR_DC_1_C"/>
    <property type="match status" value="1"/>
</dbReference>
<proteinExistence type="inferred from homology"/>
<evidence type="ECO:0000256" key="2">
    <source>
        <dbReference type="ARBA" id="ARBA00010671"/>
    </source>
</evidence>
<evidence type="ECO:0000313" key="8">
    <source>
        <dbReference type="EMBL" id="GFZ99903.1"/>
    </source>
</evidence>
<dbReference type="InterPro" id="IPR000310">
    <property type="entry name" value="Orn/Lys/Arg_deCO2ase_major_dom"/>
</dbReference>
<evidence type="ECO:0000256" key="4">
    <source>
        <dbReference type="ARBA" id="ARBA00022898"/>
    </source>
</evidence>
<dbReference type="SUPFAM" id="SSF53383">
    <property type="entry name" value="PLP-dependent transferases"/>
    <property type="match status" value="1"/>
</dbReference>
<evidence type="ECO:0000259" key="6">
    <source>
        <dbReference type="Pfam" id="PF01276"/>
    </source>
</evidence>
<feature type="domain" description="Orn/Lys/Arg decarboxylase C-terminal" evidence="7">
    <location>
        <begin position="434"/>
        <end position="474"/>
    </location>
</feature>
<feature type="domain" description="Orn/Lys/Arg decarboxylases family 1 pyridoxal-P attachment site" evidence="6">
    <location>
        <begin position="14"/>
        <end position="376"/>
    </location>
</feature>
<dbReference type="RefSeq" id="WP_189017137.1">
    <property type="nucleotide sequence ID" value="NZ_BMHE01000036.1"/>
</dbReference>
<keyword evidence="5" id="KW-0456">Lyase</keyword>
<reference evidence="9" key="1">
    <citation type="journal article" date="2019" name="Int. J. Syst. Evol. Microbiol.">
        <title>The Global Catalogue of Microorganisms (GCM) 10K type strain sequencing project: providing services to taxonomists for standard genome sequencing and annotation.</title>
        <authorList>
            <consortium name="The Broad Institute Genomics Platform"/>
            <consortium name="The Broad Institute Genome Sequencing Center for Infectious Disease"/>
            <person name="Wu L."/>
            <person name="Ma J."/>
        </authorList>
    </citation>
    <scope>NUCLEOTIDE SEQUENCE [LARGE SCALE GENOMIC DNA]</scope>
    <source>
        <strain evidence="9">CGMCC 1.15043</strain>
    </source>
</reference>
<dbReference type="InterPro" id="IPR052357">
    <property type="entry name" value="Orn_Lys_Arg_decarboxylase-I"/>
</dbReference>
<dbReference type="CDD" id="cd00615">
    <property type="entry name" value="Orn_deC_like"/>
    <property type="match status" value="1"/>
</dbReference>
<dbReference type="SUPFAM" id="SSF55904">
    <property type="entry name" value="Ornithine decarboxylase C-terminal domain"/>
    <property type="match status" value="1"/>
</dbReference>
<dbReference type="PANTHER" id="PTHR43277:SF3">
    <property type="entry name" value="DECARBOXYLASE, PUTATIVE-RELATED"/>
    <property type="match status" value="1"/>
</dbReference>
<keyword evidence="9" id="KW-1185">Reference proteome</keyword>
<name>A0ABQ1F5B8_9BACL</name>
<sequence>MSSFSRQVEPNRAPLFEAMVAHHRRNPVSLHVPGHKSGQGLLEEGEDYLKMVMSIDYTEITGLDDLHHPEGVIQEAEELAADCFGAEETYFLIGGSTVGNIAMIGAACGRGDLILLQRNVHKSVIHGLMIAGAHAVFIAPELNAQTGVATGLSIQSVQQALLQYPEAKALFLTNPNYYGMGVDLKPFAELMHARGKLLLVDEAHGAHFGFHPEVPDSALSQGADAVVQSTHKMLTAMTMGAMLHVQGTLIDRGNIKQLLAMLQSSSPSYPIMASLDLARKRMHTEGTVWMEKGLAVLKEFRTLLDRLDRFDYYPKVFPVVPSYDHQTADPFKIAICDRTNTLTATELKDRLEADGIYVEMTDGRQVLLVFSPASGRADMLRVIETLHNICLDGSLQKKELQEPISNILKLPYYPQISSPVVFDLKESSRTSREKETVSQVNLDDAVGHRSADMVIPYPPGIPYLYTGEVITASVAEALVQLAARGIKFQGTEFGQTHKLKIYT</sequence>
<dbReference type="EMBL" id="BMHE01000036">
    <property type="protein sequence ID" value="GFZ99903.1"/>
    <property type="molecule type" value="Genomic_DNA"/>
</dbReference>
<comment type="similarity">
    <text evidence="2">Belongs to the Orn/Lys/Arg decarboxylase class-I family.</text>
</comment>
<protein>
    <submittedName>
        <fullName evidence="8">Lysine decarboxylase</fullName>
    </submittedName>
</protein>